<proteinExistence type="predicted"/>
<dbReference type="Gene3D" id="1.10.10.620">
    <property type="entry name" value="ribosome modulation factor like domain"/>
    <property type="match status" value="1"/>
</dbReference>
<keyword evidence="4" id="KW-1185">Reference proteome</keyword>
<sequence length="68" mass="7700">MRRQKRDKTSTLFNRGFQAGLEGKSMSSCPVNEVAMRSYWMNGWREGREAHWSGQSGVSAIQANPSLH</sequence>
<comment type="caution">
    <text evidence="3">The sequence shown here is derived from an EMBL/GenBank/DDBJ whole genome shotgun (WGS) entry which is preliminary data.</text>
</comment>
<dbReference type="InterPro" id="IPR023200">
    <property type="entry name" value="RMF_sf"/>
</dbReference>
<accession>A0ABW1ZVA0</accession>
<name>A0ABW1ZVA0_9GAMM</name>
<dbReference type="InterPro" id="IPR007040">
    <property type="entry name" value="Ribosome_modulation_factor"/>
</dbReference>
<keyword evidence="1" id="KW-0963">Cytoplasm</keyword>
<dbReference type="Pfam" id="PF04957">
    <property type="entry name" value="RMF"/>
    <property type="match status" value="1"/>
</dbReference>
<reference evidence="4" key="1">
    <citation type="journal article" date="2019" name="Int. J. Syst. Evol. Microbiol.">
        <title>The Global Catalogue of Microorganisms (GCM) 10K type strain sequencing project: providing services to taxonomists for standard genome sequencing and annotation.</title>
        <authorList>
            <consortium name="The Broad Institute Genomics Platform"/>
            <consortium name="The Broad Institute Genome Sequencing Center for Infectious Disease"/>
            <person name="Wu L."/>
            <person name="Ma J."/>
        </authorList>
    </citation>
    <scope>NUCLEOTIDE SEQUENCE [LARGE SCALE GENOMIC DNA]</scope>
    <source>
        <strain evidence="4">NBRC 111756</strain>
    </source>
</reference>
<organism evidence="3 4">
    <name type="scientific">Marinobacterium aestuariivivens</name>
    <dbReference type="NCBI Taxonomy" id="1698799"/>
    <lineage>
        <taxon>Bacteria</taxon>
        <taxon>Pseudomonadati</taxon>
        <taxon>Pseudomonadota</taxon>
        <taxon>Gammaproteobacteria</taxon>
        <taxon>Oceanospirillales</taxon>
        <taxon>Oceanospirillaceae</taxon>
        <taxon>Marinobacterium</taxon>
    </lineage>
</organism>
<dbReference type="Proteomes" id="UP001596422">
    <property type="component" value="Unassembled WGS sequence"/>
</dbReference>
<evidence type="ECO:0000313" key="4">
    <source>
        <dbReference type="Proteomes" id="UP001596422"/>
    </source>
</evidence>
<dbReference type="RefSeq" id="WP_379907390.1">
    <property type="nucleotide sequence ID" value="NZ_JBHSWE010000001.1"/>
</dbReference>
<evidence type="ECO:0000313" key="3">
    <source>
        <dbReference type="EMBL" id="MFC6668830.1"/>
    </source>
</evidence>
<dbReference type="NCBIfam" id="NF011162">
    <property type="entry name" value="PRK14563.1"/>
    <property type="match status" value="1"/>
</dbReference>
<evidence type="ECO:0000256" key="1">
    <source>
        <dbReference type="ARBA" id="ARBA00022490"/>
    </source>
</evidence>
<gene>
    <name evidence="3" type="primary">rmf</name>
    <name evidence="3" type="ORF">ACFQDL_00895</name>
</gene>
<dbReference type="EMBL" id="JBHSWE010000001">
    <property type="protein sequence ID" value="MFC6668830.1"/>
    <property type="molecule type" value="Genomic_DNA"/>
</dbReference>
<protein>
    <submittedName>
        <fullName evidence="3">Ribosome modulation factor</fullName>
    </submittedName>
</protein>
<keyword evidence="2" id="KW-0810">Translation regulation</keyword>
<evidence type="ECO:0000256" key="2">
    <source>
        <dbReference type="ARBA" id="ARBA00022845"/>
    </source>
</evidence>
<dbReference type="NCBIfam" id="NF041886">
    <property type="entry name" value="Rmf_CrpP_fam"/>
    <property type="match status" value="1"/>
</dbReference>